<gene>
    <name evidence="9" type="ORF">CVV68_06785</name>
</gene>
<proteinExistence type="inferred from homology"/>
<dbReference type="InterPro" id="IPR051311">
    <property type="entry name" value="DedA_domain"/>
</dbReference>
<evidence type="ECO:0000313" key="9">
    <source>
        <dbReference type="EMBL" id="PYI68503.1"/>
    </source>
</evidence>
<dbReference type="RefSeq" id="WP_110500244.1">
    <property type="nucleotide sequence ID" value="NZ_QJVD01000005.1"/>
</dbReference>
<comment type="similarity">
    <text evidence="2">Belongs to the DedA family.</text>
</comment>
<evidence type="ECO:0000256" key="3">
    <source>
        <dbReference type="ARBA" id="ARBA00022475"/>
    </source>
</evidence>
<dbReference type="InterPro" id="IPR032816">
    <property type="entry name" value="VTT_dom"/>
</dbReference>
<evidence type="ECO:0000313" key="10">
    <source>
        <dbReference type="Proteomes" id="UP000247832"/>
    </source>
</evidence>
<comment type="subcellular location">
    <subcellularLocation>
        <location evidence="1">Cell membrane</location>
        <topology evidence="1">Multi-pass membrane protein</topology>
    </subcellularLocation>
</comment>
<dbReference type="Pfam" id="PF09335">
    <property type="entry name" value="VTT_dom"/>
    <property type="match status" value="1"/>
</dbReference>
<dbReference type="AlphaFoldDB" id="A0A2V5LF89"/>
<evidence type="ECO:0000259" key="8">
    <source>
        <dbReference type="Pfam" id="PF09335"/>
    </source>
</evidence>
<feature type="transmembrane region" description="Helical" evidence="7">
    <location>
        <begin position="12"/>
        <end position="34"/>
    </location>
</feature>
<keyword evidence="10" id="KW-1185">Reference proteome</keyword>
<dbReference type="GO" id="GO:0005886">
    <property type="term" value="C:plasma membrane"/>
    <property type="evidence" value="ECO:0007669"/>
    <property type="project" value="UniProtKB-SubCell"/>
</dbReference>
<keyword evidence="4 7" id="KW-0812">Transmembrane</keyword>
<feature type="transmembrane region" description="Helical" evidence="7">
    <location>
        <begin position="166"/>
        <end position="186"/>
    </location>
</feature>
<accession>A0A2V5LF89</accession>
<evidence type="ECO:0000256" key="4">
    <source>
        <dbReference type="ARBA" id="ARBA00022692"/>
    </source>
</evidence>
<feature type="transmembrane region" description="Helical" evidence="7">
    <location>
        <begin position="54"/>
        <end position="75"/>
    </location>
</feature>
<dbReference type="OrthoDB" id="162303at2"/>
<dbReference type="Proteomes" id="UP000247832">
    <property type="component" value="Unassembled WGS sequence"/>
</dbReference>
<evidence type="ECO:0000256" key="5">
    <source>
        <dbReference type="ARBA" id="ARBA00022989"/>
    </source>
</evidence>
<feature type="transmembrane region" description="Helical" evidence="7">
    <location>
        <begin position="133"/>
        <end position="154"/>
    </location>
</feature>
<organism evidence="9 10">
    <name type="scientific">Arthrobacter livingstonensis</name>
    <dbReference type="NCBI Taxonomy" id="670078"/>
    <lineage>
        <taxon>Bacteria</taxon>
        <taxon>Bacillati</taxon>
        <taxon>Actinomycetota</taxon>
        <taxon>Actinomycetes</taxon>
        <taxon>Micrococcales</taxon>
        <taxon>Micrococcaceae</taxon>
        <taxon>Arthrobacter</taxon>
    </lineage>
</organism>
<protein>
    <recommendedName>
        <fullName evidence="8">VTT domain-containing protein</fullName>
    </recommendedName>
</protein>
<dbReference type="EMBL" id="QJVD01000005">
    <property type="protein sequence ID" value="PYI68503.1"/>
    <property type="molecule type" value="Genomic_DNA"/>
</dbReference>
<keyword evidence="6 7" id="KW-0472">Membrane</keyword>
<evidence type="ECO:0000256" key="1">
    <source>
        <dbReference type="ARBA" id="ARBA00004651"/>
    </source>
</evidence>
<comment type="caution">
    <text evidence="9">The sequence shown here is derived from an EMBL/GenBank/DDBJ whole genome shotgun (WGS) entry which is preliminary data.</text>
</comment>
<sequence>MDLASDSTTILGSLWLYPVGAVMVMLSAQIPPIPSTTAFVALGAVAGLDGGPNALLLVAAMMAGAMAGDLGTYALTRLFGQTRWGSTRGPRRQRAVDSATRRLRERPYIFILTSRFIPLGRLSSNIAATVAGYPLRTFTGFSLASAVVWSLYSVGVGMGTRFFPGLSTLAAVIIAIVASIALGWLMGKVSTFLLDRKNPRPGAGVGP</sequence>
<evidence type="ECO:0000256" key="7">
    <source>
        <dbReference type="SAM" id="Phobius"/>
    </source>
</evidence>
<evidence type="ECO:0000256" key="2">
    <source>
        <dbReference type="ARBA" id="ARBA00010792"/>
    </source>
</evidence>
<evidence type="ECO:0000256" key="6">
    <source>
        <dbReference type="ARBA" id="ARBA00023136"/>
    </source>
</evidence>
<dbReference type="PANTHER" id="PTHR42709:SF6">
    <property type="entry name" value="UNDECAPRENYL PHOSPHATE TRANSPORTER A"/>
    <property type="match status" value="1"/>
</dbReference>
<name>A0A2V5LF89_9MICC</name>
<dbReference type="PANTHER" id="PTHR42709">
    <property type="entry name" value="ALKALINE PHOSPHATASE LIKE PROTEIN"/>
    <property type="match status" value="1"/>
</dbReference>
<keyword evidence="5 7" id="KW-1133">Transmembrane helix</keyword>
<feature type="domain" description="VTT" evidence="8">
    <location>
        <begin position="33"/>
        <end position="157"/>
    </location>
</feature>
<keyword evidence="3" id="KW-1003">Cell membrane</keyword>
<reference evidence="9 10" key="1">
    <citation type="submission" date="2018-05" db="EMBL/GenBank/DDBJ databases">
        <title>Genetic diversity of glacier-inhabiting Cryobacterium bacteria in China and description of Cryobacterium mengkeensis sp. nov. and Arthrobacter glacialis sp. nov.</title>
        <authorList>
            <person name="Liu Q."/>
            <person name="Xin Y.-H."/>
        </authorList>
    </citation>
    <scope>NUCLEOTIDE SEQUENCE [LARGE SCALE GENOMIC DNA]</scope>
    <source>
        <strain evidence="9 10">LI2</strain>
    </source>
</reference>